<dbReference type="InterPro" id="IPR050697">
    <property type="entry name" value="Adenylyl/Guanylyl_Cyclase_3/4"/>
</dbReference>
<reference evidence="3 4" key="1">
    <citation type="journal article" date="2015" name="Genome Announc.">
        <title>Draft Genome Sequence of Cyanobacterium Hassallia byssoidea Strain VB512170, Isolated from Monuments in India.</title>
        <authorList>
            <person name="Singh D."/>
            <person name="Chandrababunaidu M.M."/>
            <person name="Panda A."/>
            <person name="Sen D."/>
            <person name="Bhattacharyya S."/>
            <person name="Adhikary S.P."/>
            <person name="Tripathy S."/>
        </authorList>
    </citation>
    <scope>NUCLEOTIDE SEQUENCE [LARGE SCALE GENOMIC DNA]</scope>
    <source>
        <strain evidence="3 4">VB512170</strain>
    </source>
</reference>
<evidence type="ECO:0000313" key="3">
    <source>
        <dbReference type="EMBL" id="NEU76144.1"/>
    </source>
</evidence>
<name>A0A846HHK5_9CYAN</name>
<dbReference type="InterPro" id="IPR001054">
    <property type="entry name" value="A/G_cyclase"/>
</dbReference>
<dbReference type="PROSITE" id="PS50125">
    <property type="entry name" value="GUANYLATE_CYCLASE_2"/>
    <property type="match status" value="1"/>
</dbReference>
<organism evidence="3 4">
    <name type="scientific">Hassallia byssoidea VB512170</name>
    <dbReference type="NCBI Taxonomy" id="1304833"/>
    <lineage>
        <taxon>Bacteria</taxon>
        <taxon>Bacillati</taxon>
        <taxon>Cyanobacteriota</taxon>
        <taxon>Cyanophyceae</taxon>
        <taxon>Nostocales</taxon>
        <taxon>Tolypothrichaceae</taxon>
        <taxon>Hassallia</taxon>
    </lineage>
</organism>
<sequence>MAKAIDDEAGGFIDKYIGDAIMALFDDEATDGALKAASLMQQALLKFNYERTASQRQGRTQNSLAKIAVGIGIHRGEVVMGTIGFACRIDSTVVGDAVNIASRIEGLTKQYKCGILITESVVSSLQYPELFALRLIDNAVKVKGKDEAIALYELQI</sequence>
<dbReference type="EMBL" id="JTCM02000096">
    <property type="protein sequence ID" value="NEU76144.1"/>
    <property type="molecule type" value="Genomic_DNA"/>
</dbReference>
<comment type="caution">
    <text evidence="3">The sequence shown here is derived from an EMBL/GenBank/DDBJ whole genome shotgun (WGS) entry which is preliminary data.</text>
</comment>
<dbReference type="PANTHER" id="PTHR43081">
    <property type="entry name" value="ADENYLATE CYCLASE, TERMINAL-DIFFERENTIATION SPECIFIC-RELATED"/>
    <property type="match status" value="1"/>
</dbReference>
<accession>A0A846HHK5</accession>
<keyword evidence="4" id="KW-1185">Reference proteome</keyword>
<dbReference type="GO" id="GO:0035556">
    <property type="term" value="P:intracellular signal transduction"/>
    <property type="evidence" value="ECO:0007669"/>
    <property type="project" value="InterPro"/>
</dbReference>
<dbReference type="GO" id="GO:0006171">
    <property type="term" value="P:cAMP biosynthetic process"/>
    <property type="evidence" value="ECO:0007669"/>
    <property type="project" value="TreeGrafter"/>
</dbReference>
<feature type="domain" description="Guanylate cyclase" evidence="2">
    <location>
        <begin position="1"/>
        <end position="105"/>
    </location>
</feature>
<gene>
    <name evidence="3" type="ORF">PI95_027360</name>
</gene>
<comment type="similarity">
    <text evidence="1">Belongs to the adenylyl cyclase class-3 family.</text>
</comment>
<evidence type="ECO:0000259" key="2">
    <source>
        <dbReference type="PROSITE" id="PS50125"/>
    </source>
</evidence>
<dbReference type="InterPro" id="IPR029787">
    <property type="entry name" value="Nucleotide_cyclase"/>
</dbReference>
<dbReference type="Proteomes" id="UP000031549">
    <property type="component" value="Unassembled WGS sequence"/>
</dbReference>
<dbReference type="GO" id="GO:0004016">
    <property type="term" value="F:adenylate cyclase activity"/>
    <property type="evidence" value="ECO:0007669"/>
    <property type="project" value="UniProtKB-ARBA"/>
</dbReference>
<dbReference type="CDD" id="cd07302">
    <property type="entry name" value="CHD"/>
    <property type="match status" value="1"/>
</dbReference>
<dbReference type="Gene3D" id="3.30.70.1230">
    <property type="entry name" value="Nucleotide cyclase"/>
    <property type="match status" value="1"/>
</dbReference>
<dbReference type="AlphaFoldDB" id="A0A846HHK5"/>
<evidence type="ECO:0000313" key="4">
    <source>
        <dbReference type="Proteomes" id="UP000031549"/>
    </source>
</evidence>
<evidence type="ECO:0000256" key="1">
    <source>
        <dbReference type="ARBA" id="ARBA00005381"/>
    </source>
</evidence>
<dbReference type="Pfam" id="PF00211">
    <property type="entry name" value="Guanylate_cyc"/>
    <property type="match status" value="1"/>
</dbReference>
<proteinExistence type="inferred from homology"/>
<dbReference type="SUPFAM" id="SSF55073">
    <property type="entry name" value="Nucleotide cyclase"/>
    <property type="match status" value="1"/>
</dbReference>
<protein>
    <submittedName>
        <fullName evidence="3">Adenylate/guanylate cyclase domain-containing protein</fullName>
    </submittedName>
</protein>
<dbReference type="PANTHER" id="PTHR43081:SF1">
    <property type="entry name" value="ADENYLATE CYCLASE, TERMINAL-DIFFERENTIATION SPECIFIC"/>
    <property type="match status" value="1"/>
</dbReference>